<evidence type="ECO:0000313" key="4">
    <source>
        <dbReference type="EMBL" id="CRZ01219.1"/>
    </source>
</evidence>
<feature type="non-terminal residue" evidence="4">
    <location>
        <position position="1"/>
    </location>
</feature>
<organism evidence="4">
    <name type="scientific">Spongospora subterranea</name>
    <dbReference type="NCBI Taxonomy" id="70186"/>
    <lineage>
        <taxon>Eukaryota</taxon>
        <taxon>Sar</taxon>
        <taxon>Rhizaria</taxon>
        <taxon>Endomyxa</taxon>
        <taxon>Phytomyxea</taxon>
        <taxon>Plasmodiophorida</taxon>
        <taxon>Plasmodiophoridae</taxon>
        <taxon>Spongospora</taxon>
    </lineage>
</organism>
<dbReference type="InterPro" id="IPR026183">
    <property type="entry name" value="Taxilin_fam"/>
</dbReference>
<proteinExistence type="inferred from homology"/>
<evidence type="ECO:0000256" key="3">
    <source>
        <dbReference type="SAM" id="MobiDB-lite"/>
    </source>
</evidence>
<name>A0A0H5R0A2_9EUKA</name>
<feature type="compositionally biased region" description="Low complexity" evidence="3">
    <location>
        <begin position="304"/>
        <end position="315"/>
    </location>
</feature>
<reference evidence="4" key="1">
    <citation type="submission" date="2015-04" db="EMBL/GenBank/DDBJ databases">
        <title>The genome sequence of the plant pathogenic Rhizarian Plasmodiophora brassicae reveals insights in its biotrophic life cycle and the origin of chitin synthesis.</title>
        <authorList>
            <person name="Schwelm A."/>
            <person name="Fogelqvist J."/>
            <person name="Knaust A."/>
            <person name="Julke S."/>
            <person name="Lilja T."/>
            <person name="Dhandapani V."/>
            <person name="Bonilla-Rosso G."/>
            <person name="Karlsson M."/>
            <person name="Shevchenko A."/>
            <person name="Choi S.R."/>
            <person name="Kim H.G."/>
            <person name="Park J.Y."/>
            <person name="Lim Y.P."/>
            <person name="Ludwig-Muller J."/>
            <person name="Dixelius C."/>
        </authorList>
    </citation>
    <scope>NUCLEOTIDE SEQUENCE</scope>
    <source>
        <tissue evidence="4">Potato root galls</tissue>
    </source>
</reference>
<protein>
    <submittedName>
        <fullName evidence="4">Uncharacterized protein</fullName>
    </submittedName>
</protein>
<feature type="coiled-coil region" evidence="2">
    <location>
        <begin position="58"/>
        <end position="99"/>
    </location>
</feature>
<keyword evidence="2" id="KW-0175">Coiled coil</keyword>
<dbReference type="Pfam" id="PF09728">
    <property type="entry name" value="Taxilin"/>
    <property type="match status" value="1"/>
</dbReference>
<evidence type="ECO:0000256" key="2">
    <source>
        <dbReference type="SAM" id="Coils"/>
    </source>
</evidence>
<sequence length="315" mass="35136">SELDVDELRAVMADIAEQAGETPEKRITRLVRDEIKRLRQVHPTETLGSATKSVVRDKVILEDERLRLRRDLGETQQKLAKLESAHTKLQGLARELSNQSKTIRAQYEAQFKAQADSQEALRKSFRDSTAEIEAQITASAEEREAQARAHSELQDRVRAVLSLDAEQRQAHERQVSGLESELGLMRDALRLAEQRAAEEAGRAAAAQAMTQSYVVKFDDVQSTMKENLRSFEQLRQQISSTGRKNKTVMKENSRLSACLSSKCEELASVKAQFEKFLRRGERPPASSPPPPVLDDKPFMEQPGSAAPASSATTPS</sequence>
<accession>A0A0H5R0A2</accession>
<evidence type="ECO:0000256" key="1">
    <source>
        <dbReference type="ARBA" id="ARBA00009550"/>
    </source>
</evidence>
<dbReference type="EMBL" id="HACM01000777">
    <property type="protein sequence ID" value="CRZ01219.1"/>
    <property type="molecule type" value="Transcribed_RNA"/>
</dbReference>
<comment type="similarity">
    <text evidence="1">Belongs to the taxilin family.</text>
</comment>
<dbReference type="AlphaFoldDB" id="A0A0H5R0A2"/>
<dbReference type="GO" id="GO:0019905">
    <property type="term" value="F:syntaxin binding"/>
    <property type="evidence" value="ECO:0007669"/>
    <property type="project" value="InterPro"/>
</dbReference>
<feature type="region of interest" description="Disordered" evidence="3">
    <location>
        <begin position="277"/>
        <end position="315"/>
    </location>
</feature>